<proteinExistence type="predicted"/>
<protein>
    <submittedName>
        <fullName evidence="1">Uncharacterized protein</fullName>
    </submittedName>
</protein>
<organism evidence="1 2">
    <name type="scientific">Pistacia integerrima</name>
    <dbReference type="NCBI Taxonomy" id="434235"/>
    <lineage>
        <taxon>Eukaryota</taxon>
        <taxon>Viridiplantae</taxon>
        <taxon>Streptophyta</taxon>
        <taxon>Embryophyta</taxon>
        <taxon>Tracheophyta</taxon>
        <taxon>Spermatophyta</taxon>
        <taxon>Magnoliopsida</taxon>
        <taxon>eudicotyledons</taxon>
        <taxon>Gunneridae</taxon>
        <taxon>Pentapetalae</taxon>
        <taxon>rosids</taxon>
        <taxon>malvids</taxon>
        <taxon>Sapindales</taxon>
        <taxon>Anacardiaceae</taxon>
        <taxon>Pistacia</taxon>
    </lineage>
</organism>
<evidence type="ECO:0000313" key="1">
    <source>
        <dbReference type="EMBL" id="KAJ0054682.1"/>
    </source>
</evidence>
<comment type="caution">
    <text evidence="1">The sequence shown here is derived from an EMBL/GenBank/DDBJ whole genome shotgun (WGS) entry which is preliminary data.</text>
</comment>
<keyword evidence="2" id="KW-1185">Reference proteome</keyword>
<reference evidence="2" key="1">
    <citation type="journal article" date="2023" name="G3 (Bethesda)">
        <title>Genome assembly and association tests identify interacting loci associated with vigor, precocity, and sex in interspecific pistachio rootstocks.</title>
        <authorList>
            <person name="Palmer W."/>
            <person name="Jacygrad E."/>
            <person name="Sagayaradj S."/>
            <person name="Cavanaugh K."/>
            <person name="Han R."/>
            <person name="Bertier L."/>
            <person name="Beede B."/>
            <person name="Kafkas S."/>
            <person name="Golino D."/>
            <person name="Preece J."/>
            <person name="Michelmore R."/>
        </authorList>
    </citation>
    <scope>NUCLEOTIDE SEQUENCE [LARGE SCALE GENOMIC DNA]</scope>
</reference>
<sequence>MILVVMKCEARSLKWKKIDSRLLLRELGYNNLQVRTYRRDGVNPGRVSPGGPDSAHHVSEPPAAP</sequence>
<dbReference type="Proteomes" id="UP001163603">
    <property type="component" value="Chromosome 1"/>
</dbReference>
<accession>A0ACC0ZSK8</accession>
<gene>
    <name evidence="1" type="ORF">Pint_02387</name>
</gene>
<evidence type="ECO:0000313" key="2">
    <source>
        <dbReference type="Proteomes" id="UP001163603"/>
    </source>
</evidence>
<name>A0ACC0ZSK8_9ROSI</name>
<dbReference type="EMBL" id="CM047736">
    <property type="protein sequence ID" value="KAJ0054682.1"/>
    <property type="molecule type" value="Genomic_DNA"/>
</dbReference>